<comment type="similarity">
    <text evidence="2">Belongs to the bacterial solute-binding protein SsuA/TauA family.</text>
</comment>
<dbReference type="EMBL" id="LDSL01000075">
    <property type="protein sequence ID" value="KTT20868.1"/>
    <property type="molecule type" value="Genomic_DNA"/>
</dbReference>
<dbReference type="PANTHER" id="PTHR30024">
    <property type="entry name" value="ALIPHATIC SULFONATES-BINDING PROTEIN-RELATED"/>
    <property type="match status" value="1"/>
</dbReference>
<dbReference type="AlphaFoldDB" id="A0A147GT87"/>
<evidence type="ECO:0000256" key="2">
    <source>
        <dbReference type="ARBA" id="ARBA00010742"/>
    </source>
</evidence>
<dbReference type="PROSITE" id="PS51318">
    <property type="entry name" value="TAT"/>
    <property type="match status" value="1"/>
</dbReference>
<dbReference type="Gene3D" id="3.40.190.10">
    <property type="entry name" value="Periplasmic binding protein-like II"/>
    <property type="match status" value="2"/>
</dbReference>
<dbReference type="PANTHER" id="PTHR30024:SF47">
    <property type="entry name" value="TAURINE-BINDING PERIPLASMIC PROTEIN"/>
    <property type="match status" value="1"/>
</dbReference>
<sequence>MLHRRAFFAAAAAGAALVAASGVRTQPRPEKSRVTIAVGGKAAFCHLPLTLAEQLGYFRAEGVEVDIVDHPGAVRAQQALLNGQADVCAGAFAHTLGLQAVGQHVACFVLQGRAPLLAMGVSTRGFPAYQAVPDLRGRRVGVSALGASSHMTAALVAARGGLRPQDVQYMAVGTSASARAALRAGEVDAICNSEPVMTMLEQKGDIKLIADCRTLRGAAEVFGGPMPAACLYAPEDFLRRNPLTAQALANAVVRSLKWLQTAGPGDIIKAVPESQLLGDRALYLAAFDKGREAIALDGMVPAEGVRTAMAAMAAFEPAFKTDRLEPDRLYTNDFARRAKERYKV</sequence>
<dbReference type="Pfam" id="PF09084">
    <property type="entry name" value="NMT1"/>
    <property type="match status" value="1"/>
</dbReference>
<dbReference type="InterPro" id="IPR006311">
    <property type="entry name" value="TAT_signal"/>
</dbReference>
<dbReference type="InterPro" id="IPR015168">
    <property type="entry name" value="SsuA/THI5"/>
</dbReference>
<feature type="domain" description="SsuA/THI5-like" evidence="4">
    <location>
        <begin position="46"/>
        <end position="259"/>
    </location>
</feature>
<keyword evidence="3" id="KW-0732">Signal</keyword>
<evidence type="ECO:0000313" key="6">
    <source>
        <dbReference type="Proteomes" id="UP000072741"/>
    </source>
</evidence>
<gene>
    <name evidence="5" type="ORF">NS331_13155</name>
</gene>
<dbReference type="GO" id="GO:0042597">
    <property type="term" value="C:periplasmic space"/>
    <property type="evidence" value="ECO:0007669"/>
    <property type="project" value="UniProtKB-SubCell"/>
</dbReference>
<evidence type="ECO:0000256" key="1">
    <source>
        <dbReference type="ARBA" id="ARBA00004418"/>
    </source>
</evidence>
<organism evidence="5 6">
    <name type="scientific">Pseudacidovorax intermedius</name>
    <dbReference type="NCBI Taxonomy" id="433924"/>
    <lineage>
        <taxon>Bacteria</taxon>
        <taxon>Pseudomonadati</taxon>
        <taxon>Pseudomonadota</taxon>
        <taxon>Betaproteobacteria</taxon>
        <taxon>Burkholderiales</taxon>
        <taxon>Comamonadaceae</taxon>
        <taxon>Pseudacidovorax</taxon>
    </lineage>
</organism>
<dbReference type="SUPFAM" id="SSF53850">
    <property type="entry name" value="Periplasmic binding protein-like II"/>
    <property type="match status" value="1"/>
</dbReference>
<dbReference type="PATRIC" id="fig|433924.3.peg.4688"/>
<evidence type="ECO:0000313" key="5">
    <source>
        <dbReference type="EMBL" id="KTT20868.1"/>
    </source>
</evidence>
<name>A0A147GT87_9BURK</name>
<dbReference type="Proteomes" id="UP000072741">
    <property type="component" value="Unassembled WGS sequence"/>
</dbReference>
<protein>
    <submittedName>
        <fullName evidence="5">ABC transporter substrate-binding protein</fullName>
    </submittedName>
</protein>
<keyword evidence="6" id="KW-1185">Reference proteome</keyword>
<proteinExistence type="inferred from homology"/>
<comment type="subcellular location">
    <subcellularLocation>
        <location evidence="1">Periplasm</location>
    </subcellularLocation>
</comment>
<dbReference type="RefSeq" id="WP_058642437.1">
    <property type="nucleotide sequence ID" value="NZ_LDSL01000075.1"/>
</dbReference>
<reference evidence="5 6" key="1">
    <citation type="journal article" date="2016" name="Front. Microbiol.">
        <title>Genomic Resource of Rice Seed Associated Bacteria.</title>
        <authorList>
            <person name="Midha S."/>
            <person name="Bansal K."/>
            <person name="Sharma S."/>
            <person name="Kumar N."/>
            <person name="Patil P.P."/>
            <person name="Chaudhry V."/>
            <person name="Patil P.B."/>
        </authorList>
    </citation>
    <scope>NUCLEOTIDE SEQUENCE [LARGE SCALE GENOMIC DNA]</scope>
    <source>
        <strain evidence="5 6">NS331</strain>
    </source>
</reference>
<evidence type="ECO:0000256" key="3">
    <source>
        <dbReference type="ARBA" id="ARBA00022729"/>
    </source>
</evidence>
<evidence type="ECO:0000259" key="4">
    <source>
        <dbReference type="Pfam" id="PF09084"/>
    </source>
</evidence>
<dbReference type="OrthoDB" id="9806288at2"/>
<comment type="caution">
    <text evidence="5">The sequence shown here is derived from an EMBL/GenBank/DDBJ whole genome shotgun (WGS) entry which is preliminary data.</text>
</comment>
<dbReference type="GO" id="GO:0042918">
    <property type="term" value="P:alkanesulfonate transmembrane transport"/>
    <property type="evidence" value="ECO:0007669"/>
    <property type="project" value="TreeGrafter"/>
</dbReference>
<accession>A0A147GT87</accession>